<dbReference type="InterPro" id="IPR035420">
    <property type="entry name" value="Spt6_SH2"/>
</dbReference>
<evidence type="ECO:0000259" key="2">
    <source>
        <dbReference type="Pfam" id="PF14633"/>
    </source>
</evidence>
<gene>
    <name evidence="3" type="primary">SUPT6H</name>
    <name evidence="3" type="ORF">SNAT2548_LOCUS23957</name>
</gene>
<evidence type="ECO:0000313" key="3">
    <source>
        <dbReference type="EMBL" id="CAE7440788.1"/>
    </source>
</evidence>
<dbReference type="InterPro" id="IPR017072">
    <property type="entry name" value="TF_Spt6"/>
</dbReference>
<feature type="compositionally biased region" description="Polar residues" evidence="1">
    <location>
        <begin position="217"/>
        <end position="243"/>
    </location>
</feature>
<dbReference type="OrthoDB" id="995477at2759"/>
<accession>A0A812RKN0</accession>
<feature type="domain" description="Spt6 SH2" evidence="2">
    <location>
        <begin position="26"/>
        <end position="171"/>
    </location>
</feature>
<evidence type="ECO:0000313" key="4">
    <source>
        <dbReference type="Proteomes" id="UP000604046"/>
    </source>
</evidence>
<proteinExistence type="predicted"/>
<dbReference type="GO" id="GO:0008023">
    <property type="term" value="C:transcription elongation factor complex"/>
    <property type="evidence" value="ECO:0007669"/>
    <property type="project" value="TreeGrafter"/>
</dbReference>
<dbReference type="GO" id="GO:0042393">
    <property type="term" value="F:histone binding"/>
    <property type="evidence" value="ECO:0007669"/>
    <property type="project" value="TreeGrafter"/>
</dbReference>
<dbReference type="Gene3D" id="3.30.505.10">
    <property type="entry name" value="SH2 domain"/>
    <property type="match status" value="1"/>
</dbReference>
<keyword evidence="4" id="KW-1185">Reference proteome</keyword>
<feature type="compositionally biased region" description="Basic and acidic residues" evidence="1">
    <location>
        <begin position="197"/>
        <end position="208"/>
    </location>
</feature>
<dbReference type="AlphaFoldDB" id="A0A812RKN0"/>
<dbReference type="PANTHER" id="PTHR10145">
    <property type="entry name" value="TRANSCRIPTION ELONGATION FACTOR SPT6"/>
    <property type="match status" value="1"/>
</dbReference>
<reference evidence="3" key="1">
    <citation type="submission" date="2021-02" db="EMBL/GenBank/DDBJ databases">
        <authorList>
            <person name="Dougan E. K."/>
            <person name="Rhodes N."/>
            <person name="Thang M."/>
            <person name="Chan C."/>
        </authorList>
    </citation>
    <scope>NUCLEOTIDE SEQUENCE</scope>
</reference>
<comment type="caution">
    <text evidence="3">The sequence shown here is derived from an EMBL/GenBank/DDBJ whole genome shotgun (WGS) entry which is preliminary data.</text>
</comment>
<protein>
    <submittedName>
        <fullName evidence="3">SUPT6H protein</fullName>
    </submittedName>
</protein>
<dbReference type="GO" id="GO:0031491">
    <property type="term" value="F:nucleosome binding"/>
    <property type="evidence" value="ECO:0007669"/>
    <property type="project" value="TreeGrafter"/>
</dbReference>
<dbReference type="GO" id="GO:0140673">
    <property type="term" value="P:transcription elongation-coupled chromatin remodeling"/>
    <property type="evidence" value="ECO:0007669"/>
    <property type="project" value="InterPro"/>
</dbReference>
<evidence type="ECO:0000256" key="1">
    <source>
        <dbReference type="SAM" id="MobiDB-lite"/>
    </source>
</evidence>
<feature type="compositionally biased region" description="Low complexity" evidence="1">
    <location>
        <begin position="255"/>
        <end position="279"/>
    </location>
</feature>
<dbReference type="InterPro" id="IPR036860">
    <property type="entry name" value="SH2_dom_sf"/>
</dbReference>
<name>A0A812RKN0_9DINO</name>
<dbReference type="Pfam" id="PF14633">
    <property type="entry name" value="SH2_2"/>
    <property type="match status" value="1"/>
</dbReference>
<dbReference type="PANTHER" id="PTHR10145:SF6">
    <property type="entry name" value="TRANSCRIPTION ELONGATION FACTOR SPT6"/>
    <property type="match status" value="1"/>
</dbReference>
<dbReference type="EMBL" id="CAJNDS010002340">
    <property type="protein sequence ID" value="CAE7440788.1"/>
    <property type="molecule type" value="Genomic_DNA"/>
</dbReference>
<organism evidence="3 4">
    <name type="scientific">Symbiodinium natans</name>
    <dbReference type="NCBI Taxonomy" id="878477"/>
    <lineage>
        <taxon>Eukaryota</taxon>
        <taxon>Sar</taxon>
        <taxon>Alveolata</taxon>
        <taxon>Dinophyceae</taxon>
        <taxon>Suessiales</taxon>
        <taxon>Symbiodiniaceae</taxon>
        <taxon>Symbiodinium</taxon>
    </lineage>
</organism>
<dbReference type="GO" id="GO:0034728">
    <property type="term" value="P:nucleosome organization"/>
    <property type="evidence" value="ECO:0007669"/>
    <property type="project" value="TreeGrafter"/>
</dbReference>
<sequence length="294" mass="32587">MLIAMLKVLPTQDQEVASGAGGTVEADRCYRRFDVFEKLETKSYGEGFEVAGELEVDGYLYRDFDEIIARHMDPIMDNLRLLQEHKRFGLCSGTVVDRTSVERAMMRVSADNTLLHYSLLLHEEQPGHGALHWCVSGKTVKQELIEVTPRGFSLWNNNFDSLDQLISWFKRIGWRNSQKLRRDYKEDRKIKVQVLKEKRGEHADPEGKLKRHKGLGSVQTTTSGMQTPGNRSVSSYRPESNAATPYGMRSPASVGSMAPGSLGSAAPGSSGSAPASVASSSGMLGNNFFLLWAV</sequence>
<dbReference type="Proteomes" id="UP000604046">
    <property type="component" value="Unassembled WGS sequence"/>
</dbReference>
<feature type="region of interest" description="Disordered" evidence="1">
    <location>
        <begin position="197"/>
        <end position="279"/>
    </location>
</feature>